<keyword evidence="1" id="KW-0812">Transmembrane</keyword>
<organism evidence="2 3">
    <name type="scientific">Lactococcus lactis</name>
    <dbReference type="NCBI Taxonomy" id="1358"/>
    <lineage>
        <taxon>Bacteria</taxon>
        <taxon>Bacillati</taxon>
        <taxon>Bacillota</taxon>
        <taxon>Bacilli</taxon>
        <taxon>Lactobacillales</taxon>
        <taxon>Streptococcaceae</taxon>
        <taxon>Lactococcus</taxon>
    </lineage>
</organism>
<dbReference type="RefSeq" id="WP_311803934.1">
    <property type="nucleotide sequence ID" value="NZ_JARQCL010000003.1"/>
</dbReference>
<sequence>MKQEEKTDSEIISQSDYVPKKWDKFKSFINDGVIYLAIILILILLNIWQFLCHGNPSEFLKTVFFNKSGEFQWLGVTAIIAACSFLGTSLISLQNRKVDLVSKSRIKWINDTKKLTALYLKDAIRLKNGTQNEKEKKEALDRFRETRELLLLNYSDNEDNKQIRRCIKDCNKYIIKWRKLKSQVKSGQMKKSDLPKSPVNVISNLRMVSTDYFKREWDKAKKGK</sequence>
<proteinExistence type="predicted"/>
<reference evidence="2" key="1">
    <citation type="submission" date="2023-03" db="EMBL/GenBank/DDBJ databases">
        <authorList>
            <person name="Shen W."/>
            <person name="Cai J."/>
        </authorList>
    </citation>
    <scope>NUCLEOTIDE SEQUENCE</scope>
    <source>
        <strain evidence="2">Y37</strain>
    </source>
</reference>
<evidence type="ECO:0000313" key="3">
    <source>
        <dbReference type="Proteomes" id="UP001250218"/>
    </source>
</evidence>
<comment type="caution">
    <text evidence="2">The sequence shown here is derived from an EMBL/GenBank/DDBJ whole genome shotgun (WGS) entry which is preliminary data.</text>
</comment>
<gene>
    <name evidence="2" type="ORF">P7I04_01080</name>
</gene>
<feature type="transmembrane region" description="Helical" evidence="1">
    <location>
        <begin position="71"/>
        <end position="93"/>
    </location>
</feature>
<dbReference type="EMBL" id="JARQDL010000001">
    <property type="protein sequence ID" value="MDT2944629.1"/>
    <property type="molecule type" value="Genomic_DNA"/>
</dbReference>
<protein>
    <recommendedName>
        <fullName evidence="4">SMODS and SLOG-associating 2TM effector domain-containing protein</fullName>
    </recommendedName>
</protein>
<accession>A0AAW8UEW3</accession>
<dbReference type="AlphaFoldDB" id="A0AAW8UEW3"/>
<feature type="transmembrane region" description="Helical" evidence="1">
    <location>
        <begin position="33"/>
        <end position="51"/>
    </location>
</feature>
<keyword evidence="1" id="KW-1133">Transmembrane helix</keyword>
<evidence type="ECO:0008006" key="4">
    <source>
        <dbReference type="Google" id="ProtNLM"/>
    </source>
</evidence>
<keyword evidence="1" id="KW-0472">Membrane</keyword>
<dbReference type="Proteomes" id="UP001250218">
    <property type="component" value="Unassembled WGS sequence"/>
</dbReference>
<evidence type="ECO:0000313" key="2">
    <source>
        <dbReference type="EMBL" id="MDT2944629.1"/>
    </source>
</evidence>
<evidence type="ECO:0000256" key="1">
    <source>
        <dbReference type="SAM" id="Phobius"/>
    </source>
</evidence>
<name>A0AAW8UEW3_9LACT</name>